<protein>
    <submittedName>
        <fullName evidence="13">Uncharacterized protein</fullName>
    </submittedName>
</protein>
<accession>A0AAV5A3R4</accession>
<keyword evidence="8" id="KW-0350">Heme biosynthesis</keyword>
<comment type="caution">
    <text evidence="13">The sequence shown here is derived from an EMBL/GenBank/DDBJ whole genome shotgun (WGS) entry which is preliminary data.</text>
</comment>
<dbReference type="GO" id="GO:0016653">
    <property type="term" value="F:oxidoreductase activity, acting on NAD(P)H, heme protein as acceptor"/>
    <property type="evidence" value="ECO:0007669"/>
    <property type="project" value="TreeGrafter"/>
</dbReference>
<keyword evidence="14" id="KW-1185">Reference proteome</keyword>
<evidence type="ECO:0000256" key="3">
    <source>
        <dbReference type="ARBA" id="ARBA00022692"/>
    </source>
</evidence>
<keyword evidence="6" id="KW-0560">Oxidoreductase</keyword>
<dbReference type="Gene3D" id="3.40.50.150">
    <property type="entry name" value="Vaccinia Virus protein VP39"/>
    <property type="match status" value="1"/>
</dbReference>
<evidence type="ECO:0000256" key="8">
    <source>
        <dbReference type="ARBA" id="ARBA00023133"/>
    </source>
</evidence>
<feature type="transmembrane region" description="Helical" evidence="12">
    <location>
        <begin position="351"/>
        <end position="369"/>
    </location>
</feature>
<organism evidence="13 14">
    <name type="scientific">Clathrus columnatus</name>
    <dbReference type="NCBI Taxonomy" id="1419009"/>
    <lineage>
        <taxon>Eukaryota</taxon>
        <taxon>Fungi</taxon>
        <taxon>Dikarya</taxon>
        <taxon>Basidiomycota</taxon>
        <taxon>Agaricomycotina</taxon>
        <taxon>Agaricomycetes</taxon>
        <taxon>Phallomycetidae</taxon>
        <taxon>Phallales</taxon>
        <taxon>Clathraceae</taxon>
        <taxon>Clathrus</taxon>
    </lineage>
</organism>
<evidence type="ECO:0000256" key="12">
    <source>
        <dbReference type="SAM" id="Phobius"/>
    </source>
</evidence>
<comment type="catalytic activity">
    <reaction evidence="11">
        <text>Fe(II)-heme o + 2 A + H2O = Fe(II)-heme a + 2 AH2</text>
        <dbReference type="Rhea" id="RHEA:63388"/>
        <dbReference type="ChEBI" id="CHEBI:13193"/>
        <dbReference type="ChEBI" id="CHEBI:15377"/>
        <dbReference type="ChEBI" id="CHEBI:17499"/>
        <dbReference type="ChEBI" id="CHEBI:60530"/>
        <dbReference type="ChEBI" id="CHEBI:61715"/>
        <dbReference type="EC" id="1.17.99.9"/>
    </reaction>
    <physiologicalReaction direction="left-to-right" evidence="11">
        <dbReference type="Rhea" id="RHEA:63389"/>
    </physiologicalReaction>
</comment>
<evidence type="ECO:0000256" key="9">
    <source>
        <dbReference type="ARBA" id="ARBA00023136"/>
    </source>
</evidence>
<dbReference type="GO" id="GO:0006784">
    <property type="term" value="P:heme A biosynthetic process"/>
    <property type="evidence" value="ECO:0007669"/>
    <property type="project" value="InterPro"/>
</dbReference>
<evidence type="ECO:0000256" key="5">
    <source>
        <dbReference type="ARBA" id="ARBA00022989"/>
    </source>
</evidence>
<dbReference type="PANTHER" id="PTHR23289:SF2">
    <property type="entry name" value="CYTOCHROME C OXIDASE ASSEMBLY PROTEIN COX15 HOMOLOG"/>
    <property type="match status" value="1"/>
</dbReference>
<sequence>MNALEPFLENEDDDSIVPKQPRTITQQITTLEISSGLLDCPSFRINLNVNASPGCGGIAWPAGSVLANYLTTKKSLLGLNVIELGSGTGFVGIVAGLMQAKNVWITDQKQLLDLMQSNVNLNGLNDNVKVEELDWAHSLPSSIPATPDLVLAADCVYYEPAFPLLINTLSALTTSKKTEVLFCYKKRRRHAHATRRTLWTQLPKTTNLNHHSKFFLSNATYLSSSQSLPPISPPSVGYWLLASSALVYGIIVVGGVTRLTESGLSITEWRPISGILPPLNKQDWEIEFNKYKTTPEFKLLNHRMNLDEFKKIFYMEYTHRVLGRLIGITFVVPYIYYAASKRLTPTLPVKLGGLAALIGVQGFIGWYMVKSGLEDILLDTPGVVPRVSQYRLALHLGTALALYAGMLGIGLSVLKDWKFVQSGIWNNGVHSWQNVVKNPMIRRFKGNALLVTGLVGLTALSGAFVAGLDAGLVYNEFPTMGGSLIPPKDELISSAYAINHDKSDLWRNFFENPTTVQFDHRLLAMTTYLSTMGLYLSTLRPSLRAVLPLATRKLVLGTFAVANVQVLLGISTLLYLVPVPVAAAHQAGSVALLTFMIAVMASLRRPGAVARLWRDAAAKAKPVPQK</sequence>
<evidence type="ECO:0000313" key="14">
    <source>
        <dbReference type="Proteomes" id="UP001050691"/>
    </source>
</evidence>
<evidence type="ECO:0000256" key="11">
    <source>
        <dbReference type="ARBA" id="ARBA00048044"/>
    </source>
</evidence>
<dbReference type="InterPro" id="IPR023754">
    <property type="entry name" value="HemeA_Synthase_type2"/>
</dbReference>
<feature type="transmembrane region" description="Helical" evidence="12">
    <location>
        <begin position="522"/>
        <end position="542"/>
    </location>
</feature>
<evidence type="ECO:0000256" key="7">
    <source>
        <dbReference type="ARBA" id="ARBA00023004"/>
    </source>
</evidence>
<dbReference type="InterPro" id="IPR003780">
    <property type="entry name" value="COX15/CtaA_fam"/>
</dbReference>
<dbReference type="GO" id="GO:0046872">
    <property type="term" value="F:metal ion binding"/>
    <property type="evidence" value="ECO:0007669"/>
    <property type="project" value="UniProtKB-KW"/>
</dbReference>
<dbReference type="GO" id="GO:0005743">
    <property type="term" value="C:mitochondrial inner membrane"/>
    <property type="evidence" value="ECO:0007669"/>
    <property type="project" value="TreeGrafter"/>
</dbReference>
<feature type="transmembrane region" description="Helical" evidence="12">
    <location>
        <begin position="447"/>
        <end position="468"/>
    </location>
</feature>
<dbReference type="GO" id="GO:0120547">
    <property type="term" value="F:heme A synthase activity"/>
    <property type="evidence" value="ECO:0007669"/>
    <property type="project" value="UniProtKB-EC"/>
</dbReference>
<feature type="transmembrane region" description="Helical" evidence="12">
    <location>
        <begin position="389"/>
        <end position="414"/>
    </location>
</feature>
<dbReference type="CDD" id="cd02440">
    <property type="entry name" value="AdoMet_MTases"/>
    <property type="match status" value="1"/>
</dbReference>
<dbReference type="InterPro" id="IPR029063">
    <property type="entry name" value="SAM-dependent_MTases_sf"/>
</dbReference>
<keyword evidence="9 12" id="KW-0472">Membrane</keyword>
<gene>
    <name evidence="13" type="ORF">Clacol_001591</name>
</gene>
<keyword evidence="5 12" id="KW-1133">Transmembrane helix</keyword>
<comment type="subcellular location">
    <subcellularLocation>
        <location evidence="2">Membrane</location>
        <topology evidence="2">Multi-pass membrane protein</topology>
    </subcellularLocation>
</comment>
<dbReference type="PANTHER" id="PTHR23289">
    <property type="entry name" value="CYTOCHROME C OXIDASE ASSEMBLY PROTEIN COX15"/>
    <property type="match status" value="1"/>
</dbReference>
<dbReference type="Proteomes" id="UP001050691">
    <property type="component" value="Unassembled WGS sequence"/>
</dbReference>
<dbReference type="Pfam" id="PF02628">
    <property type="entry name" value="COX15-CtaA"/>
    <property type="match status" value="1"/>
</dbReference>
<keyword evidence="7" id="KW-0408">Iron</keyword>
<evidence type="ECO:0000256" key="2">
    <source>
        <dbReference type="ARBA" id="ARBA00004141"/>
    </source>
</evidence>
<evidence type="ECO:0000256" key="6">
    <source>
        <dbReference type="ARBA" id="ARBA00023002"/>
    </source>
</evidence>
<evidence type="ECO:0000256" key="1">
    <source>
        <dbReference type="ARBA" id="ARBA00001970"/>
    </source>
</evidence>
<feature type="transmembrane region" description="Helical" evidence="12">
    <location>
        <begin position="554"/>
        <end position="577"/>
    </location>
</feature>
<evidence type="ECO:0000256" key="10">
    <source>
        <dbReference type="ARBA" id="ARBA00044501"/>
    </source>
</evidence>
<dbReference type="InterPro" id="IPR019410">
    <property type="entry name" value="Methyltransf_16"/>
</dbReference>
<dbReference type="EMBL" id="BPWL01000002">
    <property type="protein sequence ID" value="GJJ07389.1"/>
    <property type="molecule type" value="Genomic_DNA"/>
</dbReference>
<proteinExistence type="inferred from homology"/>
<dbReference type="Pfam" id="PF10294">
    <property type="entry name" value="Methyltransf_16"/>
    <property type="match status" value="1"/>
</dbReference>
<dbReference type="SUPFAM" id="SSF53335">
    <property type="entry name" value="S-adenosyl-L-methionine-dependent methyltransferases"/>
    <property type="match status" value="1"/>
</dbReference>
<name>A0AAV5A3R4_9AGAM</name>
<evidence type="ECO:0000256" key="4">
    <source>
        <dbReference type="ARBA" id="ARBA00022723"/>
    </source>
</evidence>
<dbReference type="GO" id="GO:0008757">
    <property type="term" value="F:S-adenosylmethionine-dependent methyltransferase activity"/>
    <property type="evidence" value="ECO:0007669"/>
    <property type="project" value="UniProtKB-ARBA"/>
</dbReference>
<keyword evidence="3 12" id="KW-0812">Transmembrane</keyword>
<dbReference type="HAMAP" id="MF_01665">
    <property type="entry name" value="HemeA_synth_type2"/>
    <property type="match status" value="1"/>
</dbReference>
<evidence type="ECO:0000313" key="13">
    <source>
        <dbReference type="EMBL" id="GJJ07389.1"/>
    </source>
</evidence>
<comment type="pathway">
    <text evidence="10">Porphyrin-containing compound metabolism; heme A biosynthesis; heme A from heme O: step 1/1.</text>
</comment>
<keyword evidence="4" id="KW-0479">Metal-binding</keyword>
<dbReference type="AlphaFoldDB" id="A0AAV5A3R4"/>
<feature type="transmembrane region" description="Helical" evidence="12">
    <location>
        <begin position="321"/>
        <end position="339"/>
    </location>
</feature>
<comment type="cofactor">
    <cofactor evidence="1">
        <name>heme b</name>
        <dbReference type="ChEBI" id="CHEBI:60344"/>
    </cofactor>
</comment>
<reference evidence="13" key="1">
    <citation type="submission" date="2021-10" db="EMBL/GenBank/DDBJ databases">
        <title>De novo Genome Assembly of Clathrus columnatus (Basidiomycota, Fungi) Using Illumina and Nanopore Sequence Data.</title>
        <authorList>
            <person name="Ogiso-Tanaka E."/>
            <person name="Itagaki H."/>
            <person name="Hosoya T."/>
            <person name="Hosaka K."/>
        </authorList>
    </citation>
    <scope>NUCLEOTIDE SEQUENCE</scope>
    <source>
        <strain evidence="13">MO-923</strain>
    </source>
</reference>
<feature type="transmembrane region" description="Helical" evidence="12">
    <location>
        <begin position="583"/>
        <end position="603"/>
    </location>
</feature>